<dbReference type="Pfam" id="PF08031">
    <property type="entry name" value="BBE"/>
    <property type="match status" value="1"/>
</dbReference>
<comment type="subcellular location">
    <subcellularLocation>
        <location evidence="2">Secreted</location>
        <location evidence="2">Cell wall</location>
    </subcellularLocation>
</comment>
<dbReference type="PANTHER" id="PTHR32448">
    <property type="entry name" value="OS08G0158400 PROTEIN"/>
    <property type="match status" value="1"/>
</dbReference>
<dbReference type="Gene3D" id="3.30.43.10">
    <property type="entry name" value="Uridine Diphospho-n-acetylenolpyruvylglucosamine Reductase, domain 2"/>
    <property type="match status" value="1"/>
</dbReference>
<comment type="similarity">
    <text evidence="3">Belongs to the oxygen-dependent FAD-linked oxidoreductase family.</text>
</comment>
<dbReference type="STRING" id="2711.A0A067GII5"/>
<evidence type="ECO:0000256" key="7">
    <source>
        <dbReference type="ARBA" id="ARBA00022729"/>
    </source>
</evidence>
<dbReference type="Gene3D" id="3.30.465.10">
    <property type="match status" value="1"/>
</dbReference>
<evidence type="ECO:0000259" key="14">
    <source>
        <dbReference type="PROSITE" id="PS51387"/>
    </source>
</evidence>
<dbReference type="InterPro" id="IPR006094">
    <property type="entry name" value="Oxid_FAD_bind_N"/>
</dbReference>
<gene>
    <name evidence="15" type="ORF">CISIN_1g043104mg</name>
</gene>
<organism evidence="15 16">
    <name type="scientific">Citrus sinensis</name>
    <name type="common">Sweet orange</name>
    <name type="synonym">Citrus aurantium var. sinensis</name>
    <dbReference type="NCBI Taxonomy" id="2711"/>
    <lineage>
        <taxon>Eukaryota</taxon>
        <taxon>Viridiplantae</taxon>
        <taxon>Streptophyta</taxon>
        <taxon>Embryophyta</taxon>
        <taxon>Tracheophyta</taxon>
        <taxon>Spermatophyta</taxon>
        <taxon>Magnoliopsida</taxon>
        <taxon>eudicotyledons</taxon>
        <taxon>Gunneridae</taxon>
        <taxon>Pentapetalae</taxon>
        <taxon>rosids</taxon>
        <taxon>malvids</taxon>
        <taxon>Sapindales</taxon>
        <taxon>Rutaceae</taxon>
        <taxon>Aurantioideae</taxon>
        <taxon>Citrus</taxon>
    </lineage>
</organism>
<accession>A0A067GII5</accession>
<comment type="cofactor">
    <cofactor evidence="1">
        <name>FAD</name>
        <dbReference type="ChEBI" id="CHEBI:57692"/>
    </cofactor>
</comment>
<keyword evidence="12" id="KW-0325">Glycoprotein</keyword>
<feature type="domain" description="FAD-binding PCMH-type" evidence="14">
    <location>
        <begin position="86"/>
        <end position="260"/>
    </location>
</feature>
<dbReference type="InterPro" id="IPR016169">
    <property type="entry name" value="FAD-bd_PCMH_sub2"/>
</dbReference>
<keyword evidence="11" id="KW-1015">Disulfide bond</keyword>
<evidence type="ECO:0000256" key="13">
    <source>
        <dbReference type="SAM" id="SignalP"/>
    </source>
</evidence>
<dbReference type="SMR" id="A0A067GII5"/>
<dbReference type="FunFam" id="3.30.43.10:FF:000004">
    <property type="entry name" value="Berberine bridge enzyme-like 15"/>
    <property type="match status" value="1"/>
</dbReference>
<reference evidence="15 16" key="1">
    <citation type="submission" date="2014-04" db="EMBL/GenBank/DDBJ databases">
        <authorList>
            <consortium name="International Citrus Genome Consortium"/>
            <person name="Gmitter F."/>
            <person name="Chen C."/>
            <person name="Farmerie W."/>
            <person name="Harkins T."/>
            <person name="Desany B."/>
            <person name="Mohiuddin M."/>
            <person name="Kodira C."/>
            <person name="Borodovsky M."/>
            <person name="Lomsadze A."/>
            <person name="Burns P."/>
            <person name="Jenkins J."/>
            <person name="Prochnik S."/>
            <person name="Shu S."/>
            <person name="Chapman J."/>
            <person name="Pitluck S."/>
            <person name="Schmutz J."/>
            <person name="Rokhsar D."/>
        </authorList>
    </citation>
    <scope>NUCLEOTIDE SEQUENCE</scope>
</reference>
<proteinExistence type="inferred from homology"/>
<evidence type="ECO:0000313" key="15">
    <source>
        <dbReference type="EMBL" id="KDO75192.1"/>
    </source>
</evidence>
<dbReference type="Pfam" id="PF01565">
    <property type="entry name" value="FAD_binding_4"/>
    <property type="match status" value="1"/>
</dbReference>
<evidence type="ECO:0000256" key="6">
    <source>
        <dbReference type="ARBA" id="ARBA00022630"/>
    </source>
</evidence>
<dbReference type="InterPro" id="IPR016167">
    <property type="entry name" value="FAD-bd_PCMH_sub1"/>
</dbReference>
<dbReference type="Proteomes" id="UP000027120">
    <property type="component" value="Unassembled WGS sequence"/>
</dbReference>
<evidence type="ECO:0000256" key="1">
    <source>
        <dbReference type="ARBA" id="ARBA00001974"/>
    </source>
</evidence>
<sequence length="570" mass="63678">MEMMKISTLCSTSFRLSTILLVLCFFNFPITRAASDSAYESFLQCLTQQTNSSDQQISNIVVTQTNSSYASVLRAYIRNARFNLSSTLKPTVIITPLQEAHVSAAVICSKQVGFQLKIRSGGHDYEGLSYISDRPFFILDMFNLRSIDVDVKDESAWVEAGATLGELYYRIWQKSKLHGYPAGVCPTVGVGGHLSGGGYGNMLRKFGLSTDNVVDAKIVDVRGRILDRKAMGEDLFWAIRGGGGASFGVVLAYKIKLVPVPETVTVFRAERLLAENATDVVYKWQLVAPATDDNLFMRMLLQPVTRNKKPTVRASIVALYLGGADSLVTLLAKDFPELGLKKENVMEMSWIQSVLWWANFDNGTSPNVLLDRDLNSADFLKRKSDYVQKPIPKYSLNLLWKQMMELGKIGLVFNPYGGKMAEIPASETAFPHRAGNLFKIQYSISWSDPGTEIEEDRLSQATSLYSFMTPFVSKSPRSAYLNYRDVDIGINHHGEDSYAEGKVYGEKYFNGNFDRLVKVKTMVDPENFFRNEQSIPTQPRSDSGVTPLLSSTTGSWKLIGGLLLCFFWRS</sequence>
<keyword evidence="5" id="KW-0964">Secreted</keyword>
<keyword evidence="6" id="KW-0285">Flavoprotein</keyword>
<evidence type="ECO:0000256" key="3">
    <source>
        <dbReference type="ARBA" id="ARBA00005466"/>
    </source>
</evidence>
<protein>
    <recommendedName>
        <fullName evidence="14">FAD-binding PCMH-type domain-containing protein</fullName>
    </recommendedName>
</protein>
<keyword evidence="4" id="KW-0134">Cell wall</keyword>
<keyword evidence="8" id="KW-0547">Nucleotide-binding</keyword>
<evidence type="ECO:0000256" key="8">
    <source>
        <dbReference type="ARBA" id="ARBA00022741"/>
    </source>
</evidence>
<dbReference type="Gene3D" id="3.40.462.20">
    <property type="match status" value="1"/>
</dbReference>
<dbReference type="PROSITE" id="PS51387">
    <property type="entry name" value="FAD_PCMH"/>
    <property type="match status" value="1"/>
</dbReference>
<keyword evidence="10" id="KW-0560">Oxidoreductase</keyword>
<dbReference type="AlphaFoldDB" id="A0A067GII5"/>
<dbReference type="InterPro" id="IPR036318">
    <property type="entry name" value="FAD-bd_PCMH-like_sf"/>
</dbReference>
<dbReference type="PaxDb" id="2711-XP_006468346.1"/>
<evidence type="ECO:0000256" key="11">
    <source>
        <dbReference type="ARBA" id="ARBA00023157"/>
    </source>
</evidence>
<dbReference type="SUPFAM" id="SSF56176">
    <property type="entry name" value="FAD-binding/transporter-associated domain-like"/>
    <property type="match status" value="1"/>
</dbReference>
<keyword evidence="9" id="KW-0274">FAD</keyword>
<dbReference type="InterPro" id="IPR012951">
    <property type="entry name" value="BBE"/>
</dbReference>
<keyword evidence="16" id="KW-1185">Reference proteome</keyword>
<dbReference type="GO" id="GO:0071949">
    <property type="term" value="F:FAD binding"/>
    <property type="evidence" value="ECO:0007669"/>
    <property type="project" value="InterPro"/>
</dbReference>
<evidence type="ECO:0000256" key="9">
    <source>
        <dbReference type="ARBA" id="ARBA00022827"/>
    </source>
</evidence>
<evidence type="ECO:0000256" key="2">
    <source>
        <dbReference type="ARBA" id="ARBA00004191"/>
    </source>
</evidence>
<feature type="signal peptide" evidence="13">
    <location>
        <begin position="1"/>
        <end position="33"/>
    </location>
</feature>
<feature type="chain" id="PRO_5001637967" description="FAD-binding PCMH-type domain-containing protein" evidence="13">
    <location>
        <begin position="34"/>
        <end position="570"/>
    </location>
</feature>
<dbReference type="EMBL" id="KK784882">
    <property type="protein sequence ID" value="KDO75192.1"/>
    <property type="molecule type" value="Genomic_DNA"/>
</dbReference>
<dbReference type="InterPro" id="IPR016166">
    <property type="entry name" value="FAD-bd_PCMH"/>
</dbReference>
<evidence type="ECO:0000256" key="10">
    <source>
        <dbReference type="ARBA" id="ARBA00023002"/>
    </source>
</evidence>
<keyword evidence="7 13" id="KW-0732">Signal</keyword>
<dbReference type="eggNOG" id="ENOG502QVGN">
    <property type="taxonomic scope" value="Eukaryota"/>
</dbReference>
<dbReference type="GO" id="GO:0016491">
    <property type="term" value="F:oxidoreductase activity"/>
    <property type="evidence" value="ECO:0007669"/>
    <property type="project" value="UniProtKB-KW"/>
</dbReference>
<name>A0A067GII5_CITSI</name>
<evidence type="ECO:0000256" key="4">
    <source>
        <dbReference type="ARBA" id="ARBA00022512"/>
    </source>
</evidence>
<evidence type="ECO:0000256" key="12">
    <source>
        <dbReference type="ARBA" id="ARBA00023180"/>
    </source>
</evidence>
<evidence type="ECO:0000313" key="16">
    <source>
        <dbReference type="Proteomes" id="UP000027120"/>
    </source>
</evidence>
<evidence type="ECO:0000256" key="5">
    <source>
        <dbReference type="ARBA" id="ARBA00022525"/>
    </source>
</evidence>